<protein>
    <recommendedName>
        <fullName evidence="6">MORN repeat-containing protein</fullName>
    </recommendedName>
</protein>
<evidence type="ECO:0000256" key="2">
    <source>
        <dbReference type="SAM" id="MobiDB-lite"/>
    </source>
</evidence>
<dbReference type="InterPro" id="IPR003409">
    <property type="entry name" value="MORN"/>
</dbReference>
<sequence length="985" mass="105085">MKYLLMSLVSIPVLVSGRAVLAQEMQGTTAPAIVSATVTGKKNFPDGSEYTGELQNGKRHGKGVAVWPDGLRYEGEWQDDKRHGHGKSSNKGESYTGEYRNDLKDGVGRYVWATGSTYEGEFRNGAPHGFGVIRNIRGLRYEGAMANGKENGFGWTEVNADNAITLDIAKVLFGVPTGAYERISLDVGDTYTSEYRNGLFFGAGWFVQKNGKRQQTQRLENGTLKLSGDSTEPTELTTNVAKARQAAQDAQRRATEQVAKVQSILQQMQPAGNGSNMQATLVPPVPVNPRLAYTATAQTPQTNPPESRTASQGSEGSISNPGATGSSASPAANQADTLTAVITSTVASTPFDASPGKPVTVNTIPNATATSPGKPLRYPDGSSYTGGLLNGKRHGSGIMLWRDGDSYSGEFQHDQKQGVGRYGFADGSFLLGQWQKNQFSGLGLAVFKDGTRYEGEWLNGEKHGYGRITLASGKTYTGEFRKDKLEGWGRAVQPDGSRTDAKWTKDAPDGVAVFVWPNGAIDDQVLRAGFIRSEVRRQPGALPAKPVQALSEQVEKAVQAALTASNRATEQANNAQAIAQSVNPAIPPVPVFQAVTPVIVATPNTVPAPVQGVAANAAVVQPVTAPAPKPVAQTEINGTKVFGDEVGKAQQGVYEGALVNGVRQGYGVMAFSDGRRYEGEWRNDQFNGYGELIRANGIPVYVGEWKNGQYHGKGRATYGPNGNVEWREGDWNYGQPSGRSVWHQRIDGLEVLEIYNAEGDRISEQVVTPAQSQGNNSSILAAAATALAQMRQKASLPDIVAAQQRGIAMAQQARPRPVIPSPQPANNNYVAANTVRVAIPETSTVTPVKPASSSTGIPYIKFASIAPDHPHSACAELLRPLQASAAKNITYDCPLGPWGEKSDDVSAASQNRLCEIAKSQAISEATTASKMQIANKTLRDFSFVGAVCQCSGDSGSSDASGNFLAPGSRRYTFCRAAVARKRTEP</sequence>
<proteinExistence type="predicted"/>
<reference evidence="5" key="1">
    <citation type="journal article" date="2019" name="Int. J. Syst. Evol. Microbiol.">
        <title>The Global Catalogue of Microorganisms (GCM) 10K type strain sequencing project: providing services to taxonomists for standard genome sequencing and annotation.</title>
        <authorList>
            <consortium name="The Broad Institute Genomics Platform"/>
            <consortium name="The Broad Institute Genome Sequencing Center for Infectious Disease"/>
            <person name="Wu L."/>
            <person name="Ma J."/>
        </authorList>
    </citation>
    <scope>NUCLEOTIDE SEQUENCE [LARGE SCALE GENOMIC DNA]</scope>
    <source>
        <strain evidence="5">KCTC 23917</strain>
    </source>
</reference>
<comment type="caution">
    <text evidence="4">The sequence shown here is derived from an EMBL/GenBank/DDBJ whole genome shotgun (WGS) entry which is preliminary data.</text>
</comment>
<evidence type="ECO:0000256" key="3">
    <source>
        <dbReference type="SAM" id="SignalP"/>
    </source>
</evidence>
<dbReference type="SMART" id="SM00698">
    <property type="entry name" value="MORN"/>
    <property type="match status" value="13"/>
</dbReference>
<dbReference type="PANTHER" id="PTHR23084:SF263">
    <property type="entry name" value="MORN REPEAT-CONTAINING PROTEIN 1"/>
    <property type="match status" value="1"/>
</dbReference>
<keyword evidence="3" id="KW-0732">Signal</keyword>
<feature type="signal peptide" evidence="3">
    <location>
        <begin position="1"/>
        <end position="22"/>
    </location>
</feature>
<evidence type="ECO:0000313" key="4">
    <source>
        <dbReference type="EMBL" id="GGX35986.1"/>
    </source>
</evidence>
<feature type="region of interest" description="Disordered" evidence="2">
    <location>
        <begin position="351"/>
        <end position="378"/>
    </location>
</feature>
<feature type="compositionally biased region" description="Low complexity" evidence="2">
    <location>
        <begin position="319"/>
        <end position="332"/>
    </location>
</feature>
<dbReference type="Pfam" id="PF02493">
    <property type="entry name" value="MORN"/>
    <property type="match status" value="15"/>
</dbReference>
<name>A0ABQ2XWJ3_9BURK</name>
<feature type="chain" id="PRO_5046775837" description="MORN repeat-containing protein" evidence="3">
    <location>
        <begin position="23"/>
        <end position="985"/>
    </location>
</feature>
<dbReference type="SUPFAM" id="SSF82185">
    <property type="entry name" value="Histone H3 K4-specific methyltransferase SET7/9 N-terminal domain"/>
    <property type="match status" value="4"/>
</dbReference>
<gene>
    <name evidence="4" type="ORF">GCM10010946_11940</name>
</gene>
<keyword evidence="5" id="KW-1185">Reference proteome</keyword>
<feature type="compositionally biased region" description="Low complexity" evidence="2">
    <location>
        <begin position="295"/>
        <end position="305"/>
    </location>
</feature>
<accession>A0ABQ2XWJ3</accession>
<feature type="region of interest" description="Disordered" evidence="2">
    <location>
        <begin position="295"/>
        <end position="332"/>
    </location>
</feature>
<evidence type="ECO:0000256" key="1">
    <source>
        <dbReference type="ARBA" id="ARBA00022737"/>
    </source>
</evidence>
<keyword evidence="1" id="KW-0677">Repeat</keyword>
<dbReference type="EMBL" id="BMYU01000002">
    <property type="protein sequence ID" value="GGX35986.1"/>
    <property type="molecule type" value="Genomic_DNA"/>
</dbReference>
<dbReference type="Proteomes" id="UP000653343">
    <property type="component" value="Unassembled WGS sequence"/>
</dbReference>
<dbReference type="Gene3D" id="2.20.110.10">
    <property type="entry name" value="Histone H3 K4-specific methyltransferase SET7/9 N-terminal domain"/>
    <property type="match status" value="5"/>
</dbReference>
<dbReference type="PANTHER" id="PTHR23084">
    <property type="entry name" value="PHOSPHATIDYLINOSITOL-4-PHOSPHATE 5-KINASE RELATED"/>
    <property type="match status" value="1"/>
</dbReference>
<feature type="compositionally biased region" description="Polar residues" evidence="2">
    <location>
        <begin position="360"/>
        <end position="371"/>
    </location>
</feature>
<organism evidence="4 5">
    <name type="scientific">Undibacterium squillarum</name>
    <dbReference type="NCBI Taxonomy" id="1131567"/>
    <lineage>
        <taxon>Bacteria</taxon>
        <taxon>Pseudomonadati</taxon>
        <taxon>Pseudomonadota</taxon>
        <taxon>Betaproteobacteria</taxon>
        <taxon>Burkholderiales</taxon>
        <taxon>Oxalobacteraceae</taxon>
        <taxon>Undibacterium</taxon>
    </lineage>
</organism>
<evidence type="ECO:0000313" key="5">
    <source>
        <dbReference type="Proteomes" id="UP000653343"/>
    </source>
</evidence>
<evidence type="ECO:0008006" key="6">
    <source>
        <dbReference type="Google" id="ProtNLM"/>
    </source>
</evidence>
<feature type="compositionally biased region" description="Polar residues" evidence="2">
    <location>
        <begin position="306"/>
        <end position="318"/>
    </location>
</feature>
<feature type="region of interest" description="Disordered" evidence="2">
    <location>
        <begin position="76"/>
        <end position="97"/>
    </location>
</feature>
<feature type="region of interest" description="Disordered" evidence="2">
    <location>
        <begin position="212"/>
        <end position="234"/>
    </location>
</feature>